<keyword evidence="1" id="KW-0812">Transmembrane</keyword>
<sequence>MAVDRKADRGFWKVVKPKKINLRHYFGGIAFLLIISQLITGLYMIFYYEPNLRDTYKTIQFFNNETTLGGLTRNIHRYGAFFLGVSVFIHFWRSFFRQDYQGKRKLVWCVGLFLSLLISAFLVSGTILPWEWKGYWMMEMFNNWLANIPVIGDYLYDFFMTSYTPTRNFVIHDIILPITTLVALEIHFLAKIKKRGFSNFMVRTLVMSVPVIILVLYLSAVFPVPAQDPEIIPLPMEGEYIPAPEWFFVTFLLPYWYFPPREWALYLFWIPFILFVTAFALPFINKKRSKAVRDKISPKKRLLARLAYALAGGSICLLLVYGFVWGGVKSPWMGCNSCHNTAMGDRMGIPPVTYKDTHRNPLLMDNRWMMRHWYQPQVVW</sequence>
<dbReference type="GO" id="GO:0016491">
    <property type="term" value="F:oxidoreductase activity"/>
    <property type="evidence" value="ECO:0007669"/>
    <property type="project" value="InterPro"/>
</dbReference>
<evidence type="ECO:0000256" key="1">
    <source>
        <dbReference type="SAM" id="Phobius"/>
    </source>
</evidence>
<feature type="transmembrane region" description="Helical" evidence="1">
    <location>
        <begin position="200"/>
        <end position="220"/>
    </location>
</feature>
<feature type="transmembrane region" description="Helical" evidence="1">
    <location>
        <begin position="107"/>
        <end position="130"/>
    </location>
</feature>
<evidence type="ECO:0000313" key="3">
    <source>
        <dbReference type="EMBL" id="VAX25501.1"/>
    </source>
</evidence>
<accession>A0A3B1CG07</accession>
<dbReference type="PANTHER" id="PTHR19271">
    <property type="entry name" value="CYTOCHROME B"/>
    <property type="match status" value="1"/>
</dbReference>
<dbReference type="GO" id="GO:0016020">
    <property type="term" value="C:membrane"/>
    <property type="evidence" value="ECO:0007669"/>
    <property type="project" value="InterPro"/>
</dbReference>
<dbReference type="GO" id="GO:0009055">
    <property type="term" value="F:electron transfer activity"/>
    <property type="evidence" value="ECO:0007669"/>
    <property type="project" value="InterPro"/>
</dbReference>
<feature type="transmembrane region" description="Helical" evidence="1">
    <location>
        <begin position="25"/>
        <end position="48"/>
    </location>
</feature>
<organism evidence="3">
    <name type="scientific">hydrothermal vent metagenome</name>
    <dbReference type="NCBI Taxonomy" id="652676"/>
    <lineage>
        <taxon>unclassified sequences</taxon>
        <taxon>metagenomes</taxon>
        <taxon>ecological metagenomes</taxon>
    </lineage>
</organism>
<dbReference type="PROSITE" id="PS51002">
    <property type="entry name" value="CYTB_NTER"/>
    <property type="match status" value="1"/>
</dbReference>
<dbReference type="InterPro" id="IPR005797">
    <property type="entry name" value="Cyt_b/b6_N"/>
</dbReference>
<feature type="transmembrane region" description="Helical" evidence="1">
    <location>
        <begin position="75"/>
        <end position="95"/>
    </location>
</feature>
<evidence type="ECO:0000259" key="2">
    <source>
        <dbReference type="PROSITE" id="PS51002"/>
    </source>
</evidence>
<dbReference type="PANTHER" id="PTHR19271:SF16">
    <property type="entry name" value="CYTOCHROME B"/>
    <property type="match status" value="1"/>
</dbReference>
<dbReference type="Gene3D" id="1.20.810.10">
    <property type="entry name" value="Cytochrome Bc1 Complex, Chain C"/>
    <property type="match status" value="1"/>
</dbReference>
<feature type="domain" description="Cytochrome b/b6 N-terminal region profile" evidence="2">
    <location>
        <begin position="1"/>
        <end position="201"/>
    </location>
</feature>
<protein>
    <recommendedName>
        <fullName evidence="2">Cytochrome b/b6 N-terminal region profile domain-containing protein</fullName>
    </recommendedName>
</protein>
<keyword evidence="1" id="KW-0472">Membrane</keyword>
<proteinExistence type="predicted"/>
<feature type="transmembrane region" description="Helical" evidence="1">
    <location>
        <begin position="306"/>
        <end position="328"/>
    </location>
</feature>
<reference evidence="3" key="1">
    <citation type="submission" date="2018-06" db="EMBL/GenBank/DDBJ databases">
        <authorList>
            <person name="Zhirakovskaya E."/>
        </authorList>
    </citation>
    <scope>NUCLEOTIDE SEQUENCE</scope>
</reference>
<feature type="transmembrane region" description="Helical" evidence="1">
    <location>
        <begin position="263"/>
        <end position="285"/>
    </location>
</feature>
<name>A0A3B1CG07_9ZZZZ</name>
<gene>
    <name evidence="3" type="ORF">MNBD_NITROSPINAE02-1182</name>
</gene>
<feature type="transmembrane region" description="Helical" evidence="1">
    <location>
        <begin position="169"/>
        <end position="188"/>
    </location>
</feature>
<dbReference type="Pfam" id="PF00033">
    <property type="entry name" value="Cytochrome_B"/>
    <property type="match status" value="1"/>
</dbReference>
<dbReference type="SUPFAM" id="SSF81342">
    <property type="entry name" value="Transmembrane di-heme cytochromes"/>
    <property type="match status" value="1"/>
</dbReference>
<dbReference type="EMBL" id="UOGE01000106">
    <property type="protein sequence ID" value="VAX25501.1"/>
    <property type="molecule type" value="Genomic_DNA"/>
</dbReference>
<dbReference type="AlphaFoldDB" id="A0A3B1CG07"/>
<keyword evidence="1" id="KW-1133">Transmembrane helix</keyword>
<dbReference type="InterPro" id="IPR016174">
    <property type="entry name" value="Di-haem_cyt_TM"/>
</dbReference>
<dbReference type="GO" id="GO:0022904">
    <property type="term" value="P:respiratory electron transport chain"/>
    <property type="evidence" value="ECO:0007669"/>
    <property type="project" value="InterPro"/>
</dbReference>
<dbReference type="InterPro" id="IPR027387">
    <property type="entry name" value="Cytb/b6-like_sf"/>
</dbReference>